<dbReference type="OrthoDB" id="1550743at2"/>
<dbReference type="Proteomes" id="UP000199345">
    <property type="component" value="Unassembled WGS sequence"/>
</dbReference>
<evidence type="ECO:0000313" key="2">
    <source>
        <dbReference type="Proteomes" id="UP000199345"/>
    </source>
</evidence>
<sequence length="97" mass="11137">MYSLSSQLFAGVTEYVLNESVSERSDSKEQKAIFGSGRVLGDILKRSDRKSEKKFLNDYSYTIFETELLDKEMVVLPSNDMDFNSLNGFLDKKKIIH</sequence>
<keyword evidence="2" id="KW-1185">Reference proteome</keyword>
<dbReference type="AlphaFoldDB" id="A0A1I0G5U5"/>
<evidence type="ECO:0000313" key="1">
    <source>
        <dbReference type="EMBL" id="SET65259.1"/>
    </source>
</evidence>
<reference evidence="2" key="1">
    <citation type="submission" date="2016-10" db="EMBL/GenBank/DDBJ databases">
        <authorList>
            <person name="Varghese N."/>
            <person name="Submissions S."/>
        </authorList>
    </citation>
    <scope>NUCLEOTIDE SEQUENCE [LARGE SCALE GENOMIC DNA]</scope>
    <source>
        <strain evidence="2">Nm71</strain>
    </source>
</reference>
<proteinExistence type="predicted"/>
<protein>
    <submittedName>
        <fullName evidence="1">Uncharacterized protein</fullName>
    </submittedName>
</protein>
<dbReference type="Pfam" id="PF19952">
    <property type="entry name" value="DUF6414"/>
    <property type="match status" value="1"/>
</dbReference>
<gene>
    <name evidence="1" type="ORF">SAMN05216326_15216</name>
</gene>
<accession>A0A1I0G5U5</accession>
<name>A0A1I0G5U5_9PROT</name>
<dbReference type="InterPro" id="IPR045633">
    <property type="entry name" value="DUF6414"/>
</dbReference>
<dbReference type="EMBL" id="FOIA01000052">
    <property type="protein sequence ID" value="SET65259.1"/>
    <property type="molecule type" value="Genomic_DNA"/>
</dbReference>
<organism evidence="1 2">
    <name type="scientific">Nitrosomonas marina</name>
    <dbReference type="NCBI Taxonomy" id="917"/>
    <lineage>
        <taxon>Bacteria</taxon>
        <taxon>Pseudomonadati</taxon>
        <taxon>Pseudomonadota</taxon>
        <taxon>Betaproteobacteria</taxon>
        <taxon>Nitrosomonadales</taxon>
        <taxon>Nitrosomonadaceae</taxon>
        <taxon>Nitrosomonas</taxon>
    </lineage>
</organism>